<proteinExistence type="predicted"/>
<dbReference type="GeneID" id="107469398"/>
<reference evidence="2" key="2">
    <citation type="submission" date="2025-08" db="UniProtKB">
        <authorList>
            <consortium name="RefSeq"/>
        </authorList>
    </citation>
    <scope>IDENTIFICATION</scope>
    <source>
        <tissue evidence="2">Whole plant</tissue>
    </source>
</reference>
<evidence type="ECO:0000313" key="1">
    <source>
        <dbReference type="Proteomes" id="UP000515211"/>
    </source>
</evidence>
<name>A0A9C6WIG6_ARADU</name>
<reference evidence="1" key="1">
    <citation type="journal article" date="2016" name="Nat. Genet.">
        <title>The genome sequences of Arachis duranensis and Arachis ipaensis, the diploid ancestors of cultivated peanut.</title>
        <authorList>
            <person name="Bertioli D.J."/>
            <person name="Cannon S.B."/>
            <person name="Froenicke L."/>
            <person name="Huang G."/>
            <person name="Farmer A.D."/>
            <person name="Cannon E.K."/>
            <person name="Liu X."/>
            <person name="Gao D."/>
            <person name="Clevenger J."/>
            <person name="Dash S."/>
            <person name="Ren L."/>
            <person name="Moretzsohn M.C."/>
            <person name="Shirasawa K."/>
            <person name="Huang W."/>
            <person name="Vidigal B."/>
            <person name="Abernathy B."/>
            <person name="Chu Y."/>
            <person name="Niederhuth C.E."/>
            <person name="Umale P."/>
            <person name="Araujo A.C."/>
            <person name="Kozik A."/>
            <person name="Kim K.D."/>
            <person name="Burow M.D."/>
            <person name="Varshney R.K."/>
            <person name="Wang X."/>
            <person name="Zhang X."/>
            <person name="Barkley N."/>
            <person name="Guimaraes P.M."/>
            <person name="Isobe S."/>
            <person name="Guo B."/>
            <person name="Liao B."/>
            <person name="Stalker H.T."/>
            <person name="Schmitz R.J."/>
            <person name="Scheffler B.E."/>
            <person name="Leal-Bertioli S.C."/>
            <person name="Xun X."/>
            <person name="Jackson S.A."/>
            <person name="Michelmore R."/>
            <person name="Ozias-Akins P."/>
        </authorList>
    </citation>
    <scope>NUCLEOTIDE SEQUENCE [LARGE SCALE GENOMIC DNA]</scope>
    <source>
        <strain evidence="1">cv. V14167</strain>
    </source>
</reference>
<dbReference type="RefSeq" id="XP_052110986.1">
    <property type="nucleotide sequence ID" value="XM_052255026.1"/>
</dbReference>
<gene>
    <name evidence="2" type="primary">LOC107469398</name>
</gene>
<keyword evidence="1" id="KW-1185">Reference proteome</keyword>
<dbReference type="AlphaFoldDB" id="A0A9C6WIG6"/>
<dbReference type="Proteomes" id="UP000515211">
    <property type="component" value="Chromosome 10"/>
</dbReference>
<sequence length="170" mass="19451">MQNPLSSTRKVEVTLANTVLFSAMGHSISHRSECFSWGHNGWHCSKRLYVKFSPYVKTLSWITRHFIVGLSRALNMPVNQMLWLGTHLLLSQKELQNLERKKALVCTCCKGTGHTKRTYLAKGDYDEQHDLRDDAFEGDDLDMPDRDDEHVGDNLFLGPRGTSNNVYHNT</sequence>
<organism evidence="1 2">
    <name type="scientific">Arachis duranensis</name>
    <name type="common">Wild peanut</name>
    <dbReference type="NCBI Taxonomy" id="130453"/>
    <lineage>
        <taxon>Eukaryota</taxon>
        <taxon>Viridiplantae</taxon>
        <taxon>Streptophyta</taxon>
        <taxon>Embryophyta</taxon>
        <taxon>Tracheophyta</taxon>
        <taxon>Spermatophyta</taxon>
        <taxon>Magnoliopsida</taxon>
        <taxon>eudicotyledons</taxon>
        <taxon>Gunneridae</taxon>
        <taxon>Pentapetalae</taxon>
        <taxon>rosids</taxon>
        <taxon>fabids</taxon>
        <taxon>Fabales</taxon>
        <taxon>Fabaceae</taxon>
        <taxon>Papilionoideae</taxon>
        <taxon>50 kb inversion clade</taxon>
        <taxon>dalbergioids sensu lato</taxon>
        <taxon>Dalbergieae</taxon>
        <taxon>Pterocarpus clade</taxon>
        <taxon>Arachis</taxon>
    </lineage>
</organism>
<accession>A0A9C6WIG6</accession>
<protein>
    <submittedName>
        <fullName evidence="2">Uncharacterized protein LOC107469398</fullName>
    </submittedName>
</protein>
<dbReference type="KEGG" id="adu:107469398"/>
<evidence type="ECO:0000313" key="2">
    <source>
        <dbReference type="RefSeq" id="XP_052110986.1"/>
    </source>
</evidence>